<sequence length="889" mass="97337">MSPKQNESNSPTEVPTPLRKEKKRVGFHTSSNSAGQDSTGSRAFFNKDEVIFSPSASPKLVPGQTPPGAPDAVELSIALTKILTAERENDRRVEELPSPGTPETLAPKRPRPALRRNTSYDAPEERQKADMAESKASQRQLKSMTDARHRADRLAVSVGSYSAQGSRRNSNEFQHPPTFQALVEDTDDSDTDYPVKRTAVFDGEGSHLRQRVPRVDSDDFENHTLAEKLVKSHMKKGKKDLFVHKSRGSASGTTTPVLEQAYAHDYVPRPDKYRGGILSSLLKLYHDDKSGSPSSGLNTPTTSAPGTPLMSPRPSPPTSRPSSVFGTPRSRPSSGLFNHHKARNSSSSLALTELMKSSSMFAAPASTEISDHWAEKLKQTPPPKKKDRMRITVHIAGIMARHRYLLKLCRALMMYGAPTHRLEEYMTMSSRVLEIEGQFLYIPGCMIISFDDSTTHTTEVKLVRVTQGIDLGRLRDVHNIYKEVVHDKLGAEEATKRLEDVMERSNKFNTWFRVFLYGVASACVAPFAFQGRFIDLPFAFMLGCIVGVLQLVLAPSNELYSNVFEVTAAVITSFISRGLGSINGGQTFCFSALAQSSIALILPGYMVLCSSLELQSANIVAGSVRMVHAMIYTLFLGYGITIGTSLYGMMDSNAVSKSTCSDPLHRGWYFLFVPAFTLCLCLINQAKWKQTPVMILMSLAGFCVNSYCSDYFQSNSQISNMLGALTIGVLANLYSRLGRHVENAWLDLVEWWNFRVGSRLSKKRSSDAWSLPSSSDPESGHSTPGSLEKKPRKVGYSLAAAAMLPAIFVQVPSGLAAGGSLLASITSADELTRNQNGTASSSSTTSLDVTAFTVLLKVIQVAIGISVGLFMSALIVYPLGKRRSGLFSF</sequence>
<dbReference type="PANTHER" id="PTHR31082">
    <property type="entry name" value="PHEROMONE-REGULATED MEMBRANE PROTEIN 10"/>
    <property type="match status" value="1"/>
</dbReference>
<feature type="region of interest" description="Disordered" evidence="2">
    <location>
        <begin position="766"/>
        <end position="790"/>
    </location>
</feature>
<evidence type="ECO:0000259" key="4">
    <source>
        <dbReference type="Pfam" id="PF06738"/>
    </source>
</evidence>
<feature type="transmembrane region" description="Helical" evidence="3">
    <location>
        <begin position="858"/>
        <end position="879"/>
    </location>
</feature>
<evidence type="ECO:0000256" key="3">
    <source>
        <dbReference type="SAM" id="Phobius"/>
    </source>
</evidence>
<feature type="region of interest" description="Disordered" evidence="2">
    <location>
        <begin position="1"/>
        <end position="150"/>
    </location>
</feature>
<feature type="compositionally biased region" description="Basic and acidic residues" evidence="2">
    <location>
        <begin position="123"/>
        <end position="133"/>
    </location>
</feature>
<feature type="transmembrane region" description="Helical" evidence="3">
    <location>
        <begin position="794"/>
        <end position="811"/>
    </location>
</feature>
<dbReference type="GO" id="GO:0022857">
    <property type="term" value="F:transmembrane transporter activity"/>
    <property type="evidence" value="ECO:0007669"/>
    <property type="project" value="InterPro"/>
</dbReference>
<evidence type="ECO:0000313" key="5">
    <source>
        <dbReference type="EMBL" id="KAH6895877.1"/>
    </source>
</evidence>
<keyword evidence="3" id="KW-0812">Transmembrane</keyword>
<accession>A0A9P8WD33</accession>
<dbReference type="InterPro" id="IPR010619">
    <property type="entry name" value="ThrE-like_N"/>
</dbReference>
<evidence type="ECO:0000256" key="2">
    <source>
        <dbReference type="SAM" id="MobiDB-lite"/>
    </source>
</evidence>
<feature type="region of interest" description="Disordered" evidence="2">
    <location>
        <begin position="158"/>
        <end position="177"/>
    </location>
</feature>
<feature type="domain" description="Threonine/serine exporter-like N-terminal" evidence="4">
    <location>
        <begin position="403"/>
        <end position="647"/>
    </location>
</feature>
<feature type="transmembrane region" description="Helical" evidence="3">
    <location>
        <begin position="536"/>
        <end position="553"/>
    </location>
</feature>
<feature type="region of interest" description="Disordered" evidence="2">
    <location>
        <begin position="288"/>
        <end position="344"/>
    </location>
</feature>
<dbReference type="Pfam" id="PF06738">
    <property type="entry name" value="ThrE"/>
    <property type="match status" value="1"/>
</dbReference>
<feature type="transmembrane region" description="Helical" evidence="3">
    <location>
        <begin position="668"/>
        <end position="686"/>
    </location>
</feature>
<dbReference type="AlphaFoldDB" id="A0A9P8WD33"/>
<protein>
    <recommendedName>
        <fullName evidence="4">Threonine/serine exporter-like N-terminal domain-containing protein</fullName>
    </recommendedName>
</protein>
<dbReference type="InterPro" id="IPR051361">
    <property type="entry name" value="ThrE/Ser_Exporter"/>
</dbReference>
<dbReference type="Proteomes" id="UP000777438">
    <property type="component" value="Unassembled WGS sequence"/>
</dbReference>
<feature type="compositionally biased region" description="Low complexity" evidence="2">
    <location>
        <begin position="767"/>
        <end position="777"/>
    </location>
</feature>
<feature type="transmembrane region" description="Helical" evidence="3">
    <location>
        <begin position="626"/>
        <end position="647"/>
    </location>
</feature>
<name>A0A9P8WD33_9HYPO</name>
<feature type="transmembrane region" description="Helical" evidence="3">
    <location>
        <begin position="511"/>
        <end position="529"/>
    </location>
</feature>
<feature type="compositionally biased region" description="Polar residues" evidence="2">
    <location>
        <begin position="159"/>
        <end position="173"/>
    </location>
</feature>
<feature type="compositionally biased region" description="Polar residues" evidence="2">
    <location>
        <begin position="291"/>
        <end position="305"/>
    </location>
</feature>
<feature type="compositionally biased region" description="Polar residues" evidence="2">
    <location>
        <begin position="28"/>
        <end position="41"/>
    </location>
</feature>
<keyword evidence="6" id="KW-1185">Reference proteome</keyword>
<feature type="compositionally biased region" description="Basic and acidic residues" evidence="2">
    <location>
        <begin position="84"/>
        <end position="95"/>
    </location>
</feature>
<feature type="transmembrane region" description="Helical" evidence="3">
    <location>
        <begin position="588"/>
        <end position="606"/>
    </location>
</feature>
<dbReference type="PANTHER" id="PTHR31082:SF4">
    <property type="entry name" value="PHEROMONE-REGULATED MEMBRANE PROTEIN 10"/>
    <property type="match status" value="1"/>
</dbReference>
<comment type="similarity">
    <text evidence="1">Belongs to the ThrE exporter (TC 2.A.79) family.</text>
</comment>
<evidence type="ECO:0000256" key="1">
    <source>
        <dbReference type="ARBA" id="ARBA00034125"/>
    </source>
</evidence>
<keyword evidence="3" id="KW-0472">Membrane</keyword>
<reference evidence="5 6" key="1">
    <citation type="journal article" date="2021" name="Nat. Commun.">
        <title>Genetic determinants of endophytism in the Arabidopsis root mycobiome.</title>
        <authorList>
            <person name="Mesny F."/>
            <person name="Miyauchi S."/>
            <person name="Thiergart T."/>
            <person name="Pickel B."/>
            <person name="Atanasova L."/>
            <person name="Karlsson M."/>
            <person name="Huettel B."/>
            <person name="Barry K.W."/>
            <person name="Haridas S."/>
            <person name="Chen C."/>
            <person name="Bauer D."/>
            <person name="Andreopoulos W."/>
            <person name="Pangilinan J."/>
            <person name="LaButti K."/>
            <person name="Riley R."/>
            <person name="Lipzen A."/>
            <person name="Clum A."/>
            <person name="Drula E."/>
            <person name="Henrissat B."/>
            <person name="Kohler A."/>
            <person name="Grigoriev I.V."/>
            <person name="Martin F.M."/>
            <person name="Hacquard S."/>
        </authorList>
    </citation>
    <scope>NUCLEOTIDE SEQUENCE [LARGE SCALE GENOMIC DNA]</scope>
    <source>
        <strain evidence="5 6">MPI-CAGE-CH-0241</strain>
    </source>
</reference>
<keyword evidence="3" id="KW-1133">Transmembrane helix</keyword>
<dbReference type="EMBL" id="JAGPYM010000004">
    <property type="protein sequence ID" value="KAH6895877.1"/>
    <property type="molecule type" value="Genomic_DNA"/>
</dbReference>
<proteinExistence type="inferred from homology"/>
<comment type="caution">
    <text evidence="5">The sequence shown here is derived from an EMBL/GenBank/DDBJ whole genome shotgun (WGS) entry which is preliminary data.</text>
</comment>
<gene>
    <name evidence="5" type="ORF">B0T10DRAFT_587425</name>
</gene>
<feature type="compositionally biased region" description="Polar residues" evidence="2">
    <location>
        <begin position="1"/>
        <end position="13"/>
    </location>
</feature>
<evidence type="ECO:0000313" key="6">
    <source>
        <dbReference type="Proteomes" id="UP000777438"/>
    </source>
</evidence>
<organism evidence="5 6">
    <name type="scientific">Thelonectria olida</name>
    <dbReference type="NCBI Taxonomy" id="1576542"/>
    <lineage>
        <taxon>Eukaryota</taxon>
        <taxon>Fungi</taxon>
        <taxon>Dikarya</taxon>
        <taxon>Ascomycota</taxon>
        <taxon>Pezizomycotina</taxon>
        <taxon>Sordariomycetes</taxon>
        <taxon>Hypocreomycetidae</taxon>
        <taxon>Hypocreales</taxon>
        <taxon>Nectriaceae</taxon>
        <taxon>Thelonectria</taxon>
    </lineage>
</organism>
<dbReference type="OrthoDB" id="413008at2759"/>